<dbReference type="Proteomes" id="UP001565927">
    <property type="component" value="Unassembled WGS sequence"/>
</dbReference>
<feature type="domain" description="ABC transmembrane type-1" evidence="8">
    <location>
        <begin position="97"/>
        <end position="289"/>
    </location>
</feature>
<keyword evidence="3" id="KW-1003">Cell membrane</keyword>
<keyword evidence="2 7" id="KW-0813">Transport</keyword>
<gene>
    <name evidence="9" type="ORF">AB2L27_05825</name>
</gene>
<evidence type="ECO:0000256" key="2">
    <source>
        <dbReference type="ARBA" id="ARBA00022448"/>
    </source>
</evidence>
<organism evidence="9 10">
    <name type="scientific">Kineococcus halophytocola</name>
    <dbReference type="NCBI Taxonomy" id="3234027"/>
    <lineage>
        <taxon>Bacteria</taxon>
        <taxon>Bacillati</taxon>
        <taxon>Actinomycetota</taxon>
        <taxon>Actinomycetes</taxon>
        <taxon>Kineosporiales</taxon>
        <taxon>Kineosporiaceae</taxon>
        <taxon>Kineococcus</taxon>
    </lineage>
</organism>
<comment type="caution">
    <text evidence="9">The sequence shown here is derived from an EMBL/GenBank/DDBJ whole genome shotgun (WGS) entry which is preliminary data.</text>
</comment>
<feature type="transmembrane region" description="Helical" evidence="7">
    <location>
        <begin position="35"/>
        <end position="56"/>
    </location>
</feature>
<evidence type="ECO:0000313" key="9">
    <source>
        <dbReference type="EMBL" id="MEZ0164285.1"/>
    </source>
</evidence>
<keyword evidence="5 7" id="KW-1133">Transmembrane helix</keyword>
<comment type="similarity">
    <text evidence="7">Belongs to the binding-protein-dependent transport system permease family.</text>
</comment>
<dbReference type="CDD" id="cd06261">
    <property type="entry name" value="TM_PBP2"/>
    <property type="match status" value="1"/>
</dbReference>
<comment type="subcellular location">
    <subcellularLocation>
        <location evidence="1 7">Cell membrane</location>
        <topology evidence="1 7">Multi-pass membrane protein</topology>
    </subcellularLocation>
</comment>
<feature type="transmembrane region" description="Helical" evidence="7">
    <location>
        <begin position="96"/>
        <end position="122"/>
    </location>
</feature>
<evidence type="ECO:0000256" key="3">
    <source>
        <dbReference type="ARBA" id="ARBA00022475"/>
    </source>
</evidence>
<evidence type="ECO:0000256" key="1">
    <source>
        <dbReference type="ARBA" id="ARBA00004651"/>
    </source>
</evidence>
<dbReference type="RefSeq" id="WP_370440530.1">
    <property type="nucleotide sequence ID" value="NZ_JBGFTU010000005.1"/>
</dbReference>
<sequence length="303" mass="33676">MTDTTLRRTLRSATSRLRGVEAYQEELTGTARTRFLRHVVLVGVGLVMMYPLLWMLSASFKPSARVFSDAGLVPEQTDLGNYAAGWSALEHPFQLYLVNSLILAVLNIVGNLASCSMAAYAFSRLRFRGRRPFFAAMLGTMLLPAHVVLIPQYVIFAKLGWVNTYLPLTVPAFLATNAFFVFLLVQFMRALPMELQDAARIDGCGPYRTYLQVIMPLTVPAMATVAIFTFIASWNDFFGPLLYLTDSQLFTVPLALRQFMSAEGASDWGPMFAMSVVSLLPVVAFFFIGQRYLLNGIATTGMK</sequence>
<evidence type="ECO:0000259" key="8">
    <source>
        <dbReference type="PROSITE" id="PS50928"/>
    </source>
</evidence>
<evidence type="ECO:0000256" key="7">
    <source>
        <dbReference type="RuleBase" id="RU363032"/>
    </source>
</evidence>
<reference evidence="9 10" key="1">
    <citation type="submission" date="2024-07" db="EMBL/GenBank/DDBJ databases">
        <authorList>
            <person name="Thanompreechachai J."/>
            <person name="Duangmal K."/>
        </authorList>
    </citation>
    <scope>NUCLEOTIDE SEQUENCE [LARGE SCALE GENOMIC DNA]</scope>
    <source>
        <strain evidence="9 10">LSe6-4</strain>
    </source>
</reference>
<dbReference type="Gene3D" id="1.10.3720.10">
    <property type="entry name" value="MetI-like"/>
    <property type="match status" value="1"/>
</dbReference>
<name>A0ABV4H1D5_9ACTN</name>
<keyword evidence="10" id="KW-1185">Reference proteome</keyword>
<keyword evidence="6 7" id="KW-0472">Membrane</keyword>
<feature type="transmembrane region" description="Helical" evidence="7">
    <location>
        <begin position="209"/>
        <end position="231"/>
    </location>
</feature>
<dbReference type="PANTHER" id="PTHR43744">
    <property type="entry name" value="ABC TRANSPORTER PERMEASE PROTEIN MG189-RELATED-RELATED"/>
    <property type="match status" value="1"/>
</dbReference>
<dbReference type="PANTHER" id="PTHR43744:SF6">
    <property type="entry name" value="ABC TRANSPORTER PERMEASE PROTEIN YESQ-RELATED"/>
    <property type="match status" value="1"/>
</dbReference>
<evidence type="ECO:0000256" key="4">
    <source>
        <dbReference type="ARBA" id="ARBA00022692"/>
    </source>
</evidence>
<evidence type="ECO:0000256" key="5">
    <source>
        <dbReference type="ARBA" id="ARBA00022989"/>
    </source>
</evidence>
<feature type="transmembrane region" description="Helical" evidence="7">
    <location>
        <begin position="134"/>
        <end position="156"/>
    </location>
</feature>
<evidence type="ECO:0000313" key="10">
    <source>
        <dbReference type="Proteomes" id="UP001565927"/>
    </source>
</evidence>
<keyword evidence="4 7" id="KW-0812">Transmembrane</keyword>
<evidence type="ECO:0000256" key="6">
    <source>
        <dbReference type="ARBA" id="ARBA00023136"/>
    </source>
</evidence>
<dbReference type="Pfam" id="PF00528">
    <property type="entry name" value="BPD_transp_1"/>
    <property type="match status" value="1"/>
</dbReference>
<accession>A0ABV4H1D5</accession>
<dbReference type="EMBL" id="JBGFTU010000005">
    <property type="protein sequence ID" value="MEZ0164285.1"/>
    <property type="molecule type" value="Genomic_DNA"/>
</dbReference>
<proteinExistence type="inferred from homology"/>
<dbReference type="InterPro" id="IPR000515">
    <property type="entry name" value="MetI-like"/>
</dbReference>
<dbReference type="PROSITE" id="PS50928">
    <property type="entry name" value="ABC_TM1"/>
    <property type="match status" value="1"/>
</dbReference>
<feature type="transmembrane region" description="Helical" evidence="7">
    <location>
        <begin position="168"/>
        <end position="188"/>
    </location>
</feature>
<dbReference type="SUPFAM" id="SSF161098">
    <property type="entry name" value="MetI-like"/>
    <property type="match status" value="1"/>
</dbReference>
<dbReference type="InterPro" id="IPR035906">
    <property type="entry name" value="MetI-like_sf"/>
</dbReference>
<protein>
    <submittedName>
        <fullName evidence="9">Carbohydrate ABC transporter permease</fullName>
    </submittedName>
</protein>
<feature type="transmembrane region" description="Helical" evidence="7">
    <location>
        <begin position="268"/>
        <end position="288"/>
    </location>
</feature>